<dbReference type="Gene3D" id="1.10.510.10">
    <property type="entry name" value="Transferase(Phosphotransferase) domain 1"/>
    <property type="match status" value="1"/>
</dbReference>
<gene>
    <name evidence="2" type="ORF">C9I47_2424</name>
</gene>
<dbReference type="SMART" id="SM00220">
    <property type="entry name" value="S_TKc"/>
    <property type="match status" value="1"/>
</dbReference>
<organism evidence="2 3">
    <name type="scientific">Marilutibacter maris</name>
    <dbReference type="NCBI Taxonomy" id="1605891"/>
    <lineage>
        <taxon>Bacteria</taxon>
        <taxon>Pseudomonadati</taxon>
        <taxon>Pseudomonadota</taxon>
        <taxon>Gammaproteobacteria</taxon>
        <taxon>Lysobacterales</taxon>
        <taxon>Lysobacteraceae</taxon>
        <taxon>Marilutibacter</taxon>
    </lineage>
</organism>
<dbReference type="GO" id="GO:0004672">
    <property type="term" value="F:protein kinase activity"/>
    <property type="evidence" value="ECO:0007669"/>
    <property type="project" value="InterPro"/>
</dbReference>
<accession>A0A2U9T949</accession>
<evidence type="ECO:0000313" key="3">
    <source>
        <dbReference type="Proteomes" id="UP000249447"/>
    </source>
</evidence>
<dbReference type="Gene3D" id="1.50.10.20">
    <property type="match status" value="1"/>
</dbReference>
<dbReference type="GO" id="GO:0005524">
    <property type="term" value="F:ATP binding"/>
    <property type="evidence" value="ECO:0007669"/>
    <property type="project" value="InterPro"/>
</dbReference>
<protein>
    <recommendedName>
        <fullName evidence="1">Protein kinase domain-containing protein</fullName>
    </recommendedName>
</protein>
<dbReference type="Gene3D" id="3.30.200.20">
    <property type="entry name" value="Phosphorylase Kinase, domain 1"/>
    <property type="match status" value="1"/>
</dbReference>
<dbReference type="Pfam" id="PF25816">
    <property type="entry name" value="RamC_N"/>
    <property type="match status" value="1"/>
</dbReference>
<keyword evidence="3" id="KW-1185">Reference proteome</keyword>
<dbReference type="Proteomes" id="UP000249447">
    <property type="component" value="Chromosome"/>
</dbReference>
<feature type="domain" description="Protein kinase" evidence="1">
    <location>
        <begin position="233"/>
        <end position="510"/>
    </location>
</feature>
<dbReference type="AlphaFoldDB" id="A0A2U9T949"/>
<dbReference type="InterPro" id="IPR007822">
    <property type="entry name" value="LANC-like"/>
</dbReference>
<dbReference type="EMBL" id="CP029843">
    <property type="protein sequence ID" value="AWV08102.1"/>
    <property type="molecule type" value="Genomic_DNA"/>
</dbReference>
<dbReference type="InterPro" id="IPR011009">
    <property type="entry name" value="Kinase-like_dom_sf"/>
</dbReference>
<dbReference type="Pfam" id="PF05147">
    <property type="entry name" value="LANC_like"/>
    <property type="match status" value="1"/>
</dbReference>
<proteinExistence type="predicted"/>
<dbReference type="GO" id="GO:0031179">
    <property type="term" value="P:peptide modification"/>
    <property type="evidence" value="ECO:0007669"/>
    <property type="project" value="InterPro"/>
</dbReference>
<dbReference type="SUPFAM" id="SSF56112">
    <property type="entry name" value="Protein kinase-like (PK-like)"/>
    <property type="match status" value="1"/>
</dbReference>
<dbReference type="InterPro" id="IPR053524">
    <property type="entry name" value="Aerial_hyphae_peptide-synth"/>
</dbReference>
<dbReference type="KEGG" id="lmb:C9I47_2424"/>
<dbReference type="PANTHER" id="PTHR44167:SF24">
    <property type="entry name" value="SERINE_THREONINE-PROTEIN KINASE CHK2"/>
    <property type="match status" value="1"/>
</dbReference>
<name>A0A2U9T949_9GAMM</name>
<dbReference type="PANTHER" id="PTHR44167">
    <property type="entry name" value="OVARIAN-SPECIFIC SERINE/THREONINE-PROTEIN KINASE LOK-RELATED"/>
    <property type="match status" value="1"/>
</dbReference>
<evidence type="ECO:0000313" key="2">
    <source>
        <dbReference type="EMBL" id="AWV08102.1"/>
    </source>
</evidence>
<sequence length="909" mass="101893">MQELIIQDKLNYLLADRQFYEPLSRYPAQQKDLHEPLRRILPSGWTLKQRNLWSDVSPPSLKLPTHGWKIHLSATPAHAPAILMSAARVLFEAGVSFKFVSDRILLSIVNGKRWNRGGAGKFITAYPRDAEECGELLEALHKATIGYWGPYILSDRRYKDSRVVHYRYGGILPIRRADTDGKSVLIIRNDDGEFVDDERTPYFNLPKGVKDPFVGEEPEVDEGDPGLLKAGRYRIESPLAFSNSGGVYLAEDTETSATVLIKEARPYTNVSSRGLDAVQLLKKEHRLLEVVADLGIAPKPYDFFMDWEHAYLVEEYFDGYATLRSYLSKNSLSLRTRPDTEVSRNFYRKYRELFTKLAAIVQSLHDRNIVFSDLSMANVMVKEGEDGGIDVKLIDFEGGYEEGVDVPTHLFTPGFSTDEMEMRGMATRADDCYALGSLMMAGLFPMNAMLALNRAAHETYLQSFQRDFGLPDSIADLIRRLMSVDAGKRPNPADIIAVLSVEFSPAEPRIGTTEVDDIDLAGTTSRILDYVDSVASFDRADRLYPADPAVFETNPLSIAHGACGVAHVMHRIRGQVDGRVIDWIRSRDVVRESYSPGLFMGLSGIAWSLLEMGCTEDARRMLDMTRDHHLLWRSPELFNGMAGWGMAQLRFFASLGDEAFLQSAIQAGDRLLDSRKFEQDEAKGCYWENGIGMSDSLGHGGAGVALYLLYLAQASGERKYLEAGRQALEWVLGNSLVNADGGMSWIARDSNRSYTPYWRWGSSGIGRTLLRYWHATGDERYASALDQVQIDCDRKYTIFPGYFFGISGICEMFLDMARFPRWEAQAQNSVRRLLAGCMLFPFERDGGLAFPGESLNRISCDFGTGGAGIALVMNRYLKRDGASFMLDELLSGWHAEDRCARLDLAVGAN</sequence>
<evidence type="ECO:0000259" key="1">
    <source>
        <dbReference type="PROSITE" id="PS50011"/>
    </source>
</evidence>
<dbReference type="SMART" id="SM01260">
    <property type="entry name" value="LANC_like"/>
    <property type="match status" value="1"/>
</dbReference>
<dbReference type="InterPro" id="IPR058053">
    <property type="entry name" value="RamC_C"/>
</dbReference>
<dbReference type="Pfam" id="PF00069">
    <property type="entry name" value="Pkinase"/>
    <property type="match status" value="1"/>
</dbReference>
<dbReference type="OrthoDB" id="1492512at2"/>
<dbReference type="RefSeq" id="WP_111267155.1">
    <property type="nucleotide sequence ID" value="NZ_CP029843.1"/>
</dbReference>
<dbReference type="CDD" id="cd04791">
    <property type="entry name" value="LanC_SerThrkinase"/>
    <property type="match status" value="1"/>
</dbReference>
<dbReference type="NCBIfam" id="NF038151">
    <property type="entry name" value="lanthi_synth_III"/>
    <property type="match status" value="1"/>
</dbReference>
<dbReference type="InterPro" id="IPR057929">
    <property type="entry name" value="RamC_N"/>
</dbReference>
<dbReference type="InterPro" id="IPR000719">
    <property type="entry name" value="Prot_kinase_dom"/>
</dbReference>
<reference evidence="2 3" key="1">
    <citation type="submission" date="2018-05" db="EMBL/GenBank/DDBJ databases">
        <title>The complete genome of Lysobacter maris HZ9B, a marine bacterium antagonistic against terrestrial plant pathogens.</title>
        <authorList>
            <person name="Zhang X.-Q."/>
        </authorList>
    </citation>
    <scope>NUCLEOTIDE SEQUENCE [LARGE SCALE GENOMIC DNA]</scope>
    <source>
        <strain evidence="2 3">HZ9B</strain>
    </source>
</reference>
<dbReference type="SUPFAM" id="SSF158745">
    <property type="entry name" value="LanC-like"/>
    <property type="match status" value="1"/>
</dbReference>
<dbReference type="PROSITE" id="PS50011">
    <property type="entry name" value="PROTEIN_KINASE_DOM"/>
    <property type="match status" value="1"/>
</dbReference>